<dbReference type="Gene3D" id="3.40.980.20">
    <property type="entry name" value="Four-carbon acid sugar kinase, nucleotide binding domain"/>
    <property type="match status" value="1"/>
</dbReference>
<gene>
    <name evidence="10" type="ORF">FCI23_51360</name>
</gene>
<dbReference type="OrthoDB" id="191465at2"/>
<evidence type="ECO:0000256" key="7">
    <source>
        <dbReference type="SAM" id="MobiDB-lite"/>
    </source>
</evidence>
<evidence type="ECO:0000313" key="10">
    <source>
        <dbReference type="EMBL" id="TJZ96096.1"/>
    </source>
</evidence>
<dbReference type="EMBL" id="SUMC01000167">
    <property type="protein sequence ID" value="TJZ96096.1"/>
    <property type="molecule type" value="Genomic_DNA"/>
</dbReference>
<dbReference type="InterPro" id="IPR031475">
    <property type="entry name" value="NBD_C"/>
</dbReference>
<dbReference type="InterPro" id="IPR042213">
    <property type="entry name" value="NBD_C_sf"/>
</dbReference>
<evidence type="ECO:0000256" key="3">
    <source>
        <dbReference type="ARBA" id="ARBA00022741"/>
    </source>
</evidence>
<dbReference type="Proteomes" id="UP000305778">
    <property type="component" value="Unassembled WGS sequence"/>
</dbReference>
<organism evidence="10 11">
    <name type="scientific">Actinacidiphila oryziradicis</name>
    <dbReference type="NCBI Taxonomy" id="2571141"/>
    <lineage>
        <taxon>Bacteria</taxon>
        <taxon>Bacillati</taxon>
        <taxon>Actinomycetota</taxon>
        <taxon>Actinomycetes</taxon>
        <taxon>Kitasatosporales</taxon>
        <taxon>Streptomycetaceae</taxon>
        <taxon>Actinacidiphila</taxon>
    </lineage>
</organism>
<keyword evidence="3" id="KW-0547">Nucleotide-binding</keyword>
<dbReference type="GO" id="GO:0005524">
    <property type="term" value="F:ATP binding"/>
    <property type="evidence" value="ECO:0007669"/>
    <property type="project" value="UniProtKB-KW"/>
</dbReference>
<evidence type="ECO:0000256" key="2">
    <source>
        <dbReference type="ARBA" id="ARBA00022679"/>
    </source>
</evidence>
<feature type="domain" description="Four-carbon acid sugar kinase N-terminal" evidence="8">
    <location>
        <begin position="18"/>
        <end position="226"/>
    </location>
</feature>
<evidence type="ECO:0000256" key="1">
    <source>
        <dbReference type="ARBA" id="ARBA00005715"/>
    </source>
</evidence>
<dbReference type="InterPro" id="IPR010737">
    <property type="entry name" value="4-carb_acid_sugar_kinase_N"/>
</dbReference>
<keyword evidence="6" id="KW-0119">Carbohydrate metabolism</keyword>
<evidence type="ECO:0000259" key="8">
    <source>
        <dbReference type="Pfam" id="PF07005"/>
    </source>
</evidence>
<comment type="caution">
    <text evidence="10">The sequence shown here is derived from an EMBL/GenBank/DDBJ whole genome shotgun (WGS) entry which is preliminary data.</text>
</comment>
<name>A0A4U0RLB8_9ACTN</name>
<evidence type="ECO:0000256" key="4">
    <source>
        <dbReference type="ARBA" id="ARBA00022777"/>
    </source>
</evidence>
<dbReference type="Gene3D" id="3.40.50.10840">
    <property type="entry name" value="Putative sugar-binding, N-terminal domain"/>
    <property type="match status" value="1"/>
</dbReference>
<dbReference type="RefSeq" id="WP_136730833.1">
    <property type="nucleotide sequence ID" value="NZ_SUMC01000167.1"/>
</dbReference>
<feature type="region of interest" description="Disordered" evidence="7">
    <location>
        <begin position="401"/>
        <end position="431"/>
    </location>
</feature>
<dbReference type="GO" id="GO:0016301">
    <property type="term" value="F:kinase activity"/>
    <property type="evidence" value="ECO:0007669"/>
    <property type="project" value="UniProtKB-KW"/>
</dbReference>
<keyword evidence="2" id="KW-0808">Transferase</keyword>
<feature type="domain" description="Four-carbon acid sugar kinase nucleotide binding" evidence="9">
    <location>
        <begin position="248"/>
        <end position="390"/>
    </location>
</feature>
<keyword evidence="11" id="KW-1185">Reference proteome</keyword>
<evidence type="ECO:0000256" key="6">
    <source>
        <dbReference type="ARBA" id="ARBA00023277"/>
    </source>
</evidence>
<comment type="similarity">
    <text evidence="1">Belongs to the four-carbon acid sugar kinase family.</text>
</comment>
<evidence type="ECO:0000259" key="9">
    <source>
        <dbReference type="Pfam" id="PF17042"/>
    </source>
</evidence>
<evidence type="ECO:0000256" key="5">
    <source>
        <dbReference type="ARBA" id="ARBA00022840"/>
    </source>
</evidence>
<protein>
    <submittedName>
        <fullName evidence="10">Four-carbon acid sugar kinase family protein</fullName>
    </submittedName>
</protein>
<dbReference type="InterPro" id="IPR037051">
    <property type="entry name" value="4-carb_acid_sugar_kinase_N_sf"/>
</dbReference>
<accession>A0A4U0RLB8</accession>
<sequence>MSVPIEQRAAAASEPAVLIIADDLSGAADSAVALADRADAVVLLDAEAPLPRATVVSVDTDSRYADPAAAAARVTAAVRRSDVGTLVYKKIDSTLRGNIGPEIHGCLTALDALHGRNHLAVVAPAFPATGRTVVDGRVLVAGERVELRHPGRVPLVEQLRAAGLTVRLLGLRELRAGDAAGVLADAAGADAVVVDAVVDDDLARAVSACDGLPVLLAGSAGLAHHLALVDGGARTAPAAAQRPYGPVLIVVGSRSEQAYAQCRTLATELPAVPVAVTTANGGTERAARQLVSALSAGRDAVVFLDPSLAVEPSRAQEFARALANVARIGADDAGTLIATGGETARAVLLAMGVCSLTVEGEIEPGVARAHTTGGLTVITKAGAFGDRGTLLRAARELGHGSLPYTPTAGSAPREQWRATGPGTLAAAPPQR</sequence>
<dbReference type="Pfam" id="PF07005">
    <property type="entry name" value="SBD_N"/>
    <property type="match status" value="1"/>
</dbReference>
<dbReference type="AlphaFoldDB" id="A0A4U0RLB8"/>
<keyword evidence="5" id="KW-0067">ATP-binding</keyword>
<keyword evidence="4 10" id="KW-0418">Kinase</keyword>
<feature type="compositionally biased region" description="Low complexity" evidence="7">
    <location>
        <begin position="418"/>
        <end position="431"/>
    </location>
</feature>
<reference evidence="10 11" key="1">
    <citation type="submission" date="2019-04" db="EMBL/GenBank/DDBJ databases">
        <title>Streptomyces oryziradicis sp. nov., a novel actinomycete isolated from rhizosphere soil of rice (Oryza sativa L.).</title>
        <authorList>
            <person name="Li C."/>
        </authorList>
    </citation>
    <scope>NUCLEOTIDE SEQUENCE [LARGE SCALE GENOMIC DNA]</scope>
    <source>
        <strain evidence="10 11">NEAU-C40</strain>
    </source>
</reference>
<dbReference type="Pfam" id="PF17042">
    <property type="entry name" value="NBD_C"/>
    <property type="match status" value="1"/>
</dbReference>
<dbReference type="SUPFAM" id="SSF142764">
    <property type="entry name" value="YgbK-like"/>
    <property type="match status" value="1"/>
</dbReference>
<proteinExistence type="inferred from homology"/>
<evidence type="ECO:0000313" key="11">
    <source>
        <dbReference type="Proteomes" id="UP000305778"/>
    </source>
</evidence>